<dbReference type="InterPro" id="IPR029045">
    <property type="entry name" value="ClpP/crotonase-like_dom_sf"/>
</dbReference>
<dbReference type="PANTHER" id="PTHR11941">
    <property type="entry name" value="ENOYL-COA HYDRATASE-RELATED"/>
    <property type="match status" value="1"/>
</dbReference>
<comment type="similarity">
    <text evidence="1 2">Belongs to the enoyl-CoA hydratase/isomerase family.</text>
</comment>
<dbReference type="GO" id="GO:0006635">
    <property type="term" value="P:fatty acid beta-oxidation"/>
    <property type="evidence" value="ECO:0007669"/>
    <property type="project" value="TreeGrafter"/>
</dbReference>
<keyword evidence="4" id="KW-1185">Reference proteome</keyword>
<evidence type="ECO:0000256" key="1">
    <source>
        <dbReference type="ARBA" id="ARBA00005254"/>
    </source>
</evidence>
<evidence type="ECO:0000313" key="4">
    <source>
        <dbReference type="Proteomes" id="UP000321172"/>
    </source>
</evidence>
<proteinExistence type="inferred from homology"/>
<dbReference type="PANTHER" id="PTHR11941:SF54">
    <property type="entry name" value="ENOYL-COA HYDRATASE, MITOCHONDRIAL"/>
    <property type="match status" value="1"/>
</dbReference>
<dbReference type="EMBL" id="CP042345">
    <property type="protein sequence ID" value="QEA17193.1"/>
    <property type="molecule type" value="Genomic_DNA"/>
</dbReference>
<dbReference type="InterPro" id="IPR018376">
    <property type="entry name" value="Enoyl-CoA_hyd/isom_CS"/>
</dbReference>
<name>A0A5B8S706_9SPHN</name>
<sequence length="265" mass="27589">MSQVSTHDKGPVRIITLTNPPRGYMNAANAAQLLVALQDALAAPEIRVIVFTGGLPGVFIRHYDVGEIKAVADALRAGAIQPGGDRAASPVYALIDLMLACEKPTIAAINGICMGGGCEFALCCDIRIAEAGDFTIGLPETRLGIIPGVGGLQLLARTVGLSRAREMVMRGRVVGPDEALRIGLVDEVVPSALDRALEIAAELAANPPHAVAAAKRMARQVAFGETLEQGLLTAATEFMGTLVDSDETPKLIDAFLEGGEDILAG</sequence>
<dbReference type="RefSeq" id="WP_147091272.1">
    <property type="nucleotide sequence ID" value="NZ_BAABJD010000002.1"/>
</dbReference>
<dbReference type="PROSITE" id="PS00166">
    <property type="entry name" value="ENOYL_COA_HYDRATASE"/>
    <property type="match status" value="1"/>
</dbReference>
<dbReference type="GO" id="GO:0016853">
    <property type="term" value="F:isomerase activity"/>
    <property type="evidence" value="ECO:0007669"/>
    <property type="project" value="UniProtKB-KW"/>
</dbReference>
<dbReference type="Pfam" id="PF00378">
    <property type="entry name" value="ECH_1"/>
    <property type="match status" value="1"/>
</dbReference>
<dbReference type="Proteomes" id="UP000321172">
    <property type="component" value="Chromosome"/>
</dbReference>
<evidence type="ECO:0000313" key="3">
    <source>
        <dbReference type="EMBL" id="QEA17193.1"/>
    </source>
</evidence>
<protein>
    <submittedName>
        <fullName evidence="3">Enoyl-CoA hydratase/isomerase family protein</fullName>
    </submittedName>
</protein>
<evidence type="ECO:0000256" key="2">
    <source>
        <dbReference type="RuleBase" id="RU003707"/>
    </source>
</evidence>
<dbReference type="OrthoDB" id="9802898at2"/>
<dbReference type="CDD" id="cd06558">
    <property type="entry name" value="crotonase-like"/>
    <property type="match status" value="1"/>
</dbReference>
<dbReference type="InterPro" id="IPR001753">
    <property type="entry name" value="Enoyl-CoA_hydra/iso"/>
</dbReference>
<dbReference type="Gene3D" id="3.90.226.10">
    <property type="entry name" value="2-enoyl-CoA Hydratase, Chain A, domain 1"/>
    <property type="match status" value="1"/>
</dbReference>
<dbReference type="SUPFAM" id="SSF52096">
    <property type="entry name" value="ClpP/crotonase"/>
    <property type="match status" value="1"/>
</dbReference>
<organism evidence="3 4">
    <name type="scientific">Novosphingobium ginsenosidimutans</name>
    <dbReference type="NCBI Taxonomy" id="1176536"/>
    <lineage>
        <taxon>Bacteria</taxon>
        <taxon>Pseudomonadati</taxon>
        <taxon>Pseudomonadota</taxon>
        <taxon>Alphaproteobacteria</taxon>
        <taxon>Sphingomonadales</taxon>
        <taxon>Sphingomonadaceae</taxon>
        <taxon>Novosphingobium</taxon>
    </lineage>
</organism>
<dbReference type="AlphaFoldDB" id="A0A5B8S706"/>
<accession>A0A5B8S706</accession>
<keyword evidence="3" id="KW-0413">Isomerase</keyword>
<dbReference type="KEGG" id="ngf:FRF71_14195"/>
<reference evidence="3 4" key="1">
    <citation type="journal article" date="2013" name="J. Microbiol. Biotechnol.">
        <title>Novosphingobium ginsenosidimutans sp. nov., with the ability to convert ginsenoside.</title>
        <authorList>
            <person name="Kim J.K."/>
            <person name="He D."/>
            <person name="Liu Q.M."/>
            <person name="Park H.Y."/>
            <person name="Jung M.S."/>
            <person name="Yoon M.H."/>
            <person name="Kim S.C."/>
            <person name="Im W.T."/>
        </authorList>
    </citation>
    <scope>NUCLEOTIDE SEQUENCE [LARGE SCALE GENOMIC DNA]</scope>
    <source>
        <strain evidence="3 4">FW-6</strain>
    </source>
</reference>
<gene>
    <name evidence="3" type="ORF">FRF71_14195</name>
</gene>